<dbReference type="GO" id="GO:0009063">
    <property type="term" value="P:amino acid catabolic process"/>
    <property type="evidence" value="ECO:0007669"/>
    <property type="project" value="InterPro"/>
</dbReference>
<evidence type="ECO:0000259" key="4">
    <source>
        <dbReference type="SMART" id="SM00922"/>
    </source>
</evidence>
<dbReference type="InterPro" id="IPR036849">
    <property type="entry name" value="Enolase-like_C_sf"/>
</dbReference>
<dbReference type="Proteomes" id="UP000525987">
    <property type="component" value="Unassembled WGS sequence"/>
</dbReference>
<dbReference type="EMBL" id="JACHXM010000040">
    <property type="protein sequence ID" value="MBB3143284.1"/>
    <property type="molecule type" value="Genomic_DNA"/>
</dbReference>
<evidence type="ECO:0000313" key="5">
    <source>
        <dbReference type="EMBL" id="MBB3143284.1"/>
    </source>
</evidence>
<evidence type="ECO:0000256" key="1">
    <source>
        <dbReference type="ARBA" id="ARBA00001946"/>
    </source>
</evidence>
<accession>A0A7W5G7H8</accession>
<evidence type="ECO:0000256" key="2">
    <source>
        <dbReference type="ARBA" id="ARBA00022723"/>
    </source>
</evidence>
<gene>
    <name evidence="5" type="ORF">FHR96_004205</name>
</gene>
<dbReference type="GO" id="GO:0016836">
    <property type="term" value="F:hydro-lyase activity"/>
    <property type="evidence" value="ECO:0007669"/>
    <property type="project" value="TreeGrafter"/>
</dbReference>
<dbReference type="Pfam" id="PF13378">
    <property type="entry name" value="MR_MLE_C"/>
    <property type="match status" value="1"/>
</dbReference>
<dbReference type="SFLD" id="SFLDS00001">
    <property type="entry name" value="Enolase"/>
    <property type="match status" value="1"/>
</dbReference>
<dbReference type="InterPro" id="IPR029017">
    <property type="entry name" value="Enolase-like_N"/>
</dbReference>
<dbReference type="Gene3D" id="3.30.390.10">
    <property type="entry name" value="Enolase-like, N-terminal domain"/>
    <property type="match status" value="1"/>
</dbReference>
<dbReference type="InterPro" id="IPR018110">
    <property type="entry name" value="Mandel_Rmase/mucon_lact_enz_CS"/>
</dbReference>
<reference evidence="5 6" key="1">
    <citation type="submission" date="2020-08" db="EMBL/GenBank/DDBJ databases">
        <title>Genomic Encyclopedia of Type Strains, Phase III (KMG-III): the genomes of soil and plant-associated and newly described type strains.</title>
        <authorList>
            <person name="Whitman W."/>
        </authorList>
    </citation>
    <scope>NUCLEOTIDE SEQUENCE [LARGE SCALE GENOMIC DNA]</scope>
    <source>
        <strain evidence="5 6">CECT 5995</strain>
    </source>
</reference>
<organism evidence="5 6">
    <name type="scientific">Halomonas organivorans</name>
    <dbReference type="NCBI Taxonomy" id="257772"/>
    <lineage>
        <taxon>Bacteria</taxon>
        <taxon>Pseudomonadati</taxon>
        <taxon>Pseudomonadota</taxon>
        <taxon>Gammaproteobacteria</taxon>
        <taxon>Oceanospirillales</taxon>
        <taxon>Halomonadaceae</taxon>
        <taxon>Halomonas</taxon>
    </lineage>
</organism>
<dbReference type="InterPro" id="IPR013341">
    <property type="entry name" value="Mandelate_racemase_N_dom"/>
</dbReference>
<keyword evidence="2" id="KW-0479">Metal-binding</keyword>
<comment type="caution">
    <text evidence="5">The sequence shown here is derived from an EMBL/GenBank/DDBJ whole genome shotgun (WGS) entry which is preliminary data.</text>
</comment>
<dbReference type="PROSITE" id="PS00908">
    <property type="entry name" value="MR_MLE_1"/>
    <property type="match status" value="1"/>
</dbReference>
<name>A0A7W5G7H8_9GAMM</name>
<dbReference type="Pfam" id="PF02746">
    <property type="entry name" value="MR_MLE_N"/>
    <property type="match status" value="1"/>
</dbReference>
<keyword evidence="6" id="KW-1185">Reference proteome</keyword>
<dbReference type="GO" id="GO:0016052">
    <property type="term" value="P:carbohydrate catabolic process"/>
    <property type="evidence" value="ECO:0007669"/>
    <property type="project" value="TreeGrafter"/>
</dbReference>
<dbReference type="InterPro" id="IPR034618">
    <property type="entry name" value="GLI"/>
</dbReference>
<dbReference type="CDD" id="cd03316">
    <property type="entry name" value="MR_like"/>
    <property type="match status" value="1"/>
</dbReference>
<dbReference type="SUPFAM" id="SSF54826">
    <property type="entry name" value="Enolase N-terminal domain-like"/>
    <property type="match status" value="1"/>
</dbReference>
<dbReference type="SMART" id="SM00922">
    <property type="entry name" value="MR_MLE"/>
    <property type="match status" value="1"/>
</dbReference>
<dbReference type="AlphaFoldDB" id="A0A7W5G7H8"/>
<dbReference type="EC" id="5.5.1.-" evidence="5"/>
<dbReference type="GO" id="GO:0000287">
    <property type="term" value="F:magnesium ion binding"/>
    <property type="evidence" value="ECO:0007669"/>
    <property type="project" value="TreeGrafter"/>
</dbReference>
<evidence type="ECO:0000313" key="6">
    <source>
        <dbReference type="Proteomes" id="UP000525987"/>
    </source>
</evidence>
<keyword evidence="5" id="KW-0413">Isomerase</keyword>
<dbReference type="RefSeq" id="WP_183389611.1">
    <property type="nucleotide sequence ID" value="NZ_JACHXM010000040.1"/>
</dbReference>
<protein>
    <submittedName>
        <fullName evidence="5">D-galactarolactone cycloisomerase</fullName>
        <ecNumber evidence="5">5.5.1.-</ecNumber>
    </submittedName>
</protein>
<dbReference type="SFLD" id="SFLDF00553">
    <property type="entry name" value="galactarolactone_cycloisomeras"/>
    <property type="match status" value="1"/>
</dbReference>
<dbReference type="PANTHER" id="PTHR13794:SF58">
    <property type="entry name" value="MITOCHONDRIAL ENOLASE SUPERFAMILY MEMBER 1"/>
    <property type="match status" value="1"/>
</dbReference>
<comment type="cofactor">
    <cofactor evidence="1">
        <name>Mg(2+)</name>
        <dbReference type="ChEBI" id="CHEBI:18420"/>
    </cofactor>
</comment>
<evidence type="ECO:0000256" key="3">
    <source>
        <dbReference type="ARBA" id="ARBA00022842"/>
    </source>
</evidence>
<dbReference type="InterPro" id="IPR013342">
    <property type="entry name" value="Mandelate_racemase_C"/>
</dbReference>
<proteinExistence type="predicted"/>
<keyword evidence="3" id="KW-0460">Magnesium</keyword>
<dbReference type="GO" id="GO:0016853">
    <property type="term" value="F:isomerase activity"/>
    <property type="evidence" value="ECO:0007669"/>
    <property type="project" value="UniProtKB-KW"/>
</dbReference>
<dbReference type="Gene3D" id="3.20.20.120">
    <property type="entry name" value="Enolase-like C-terminal domain"/>
    <property type="match status" value="1"/>
</dbReference>
<dbReference type="SFLD" id="SFLDG00179">
    <property type="entry name" value="mandelate_racemase"/>
    <property type="match status" value="1"/>
</dbReference>
<dbReference type="InterPro" id="IPR029065">
    <property type="entry name" value="Enolase_C-like"/>
</dbReference>
<sequence length="379" mass="42201">MKIERVHTHILDYKLDQAFESASMRFERRQHCLVEIVCDDGTVGWGECLGPARANATIVGLYAGALVGADPLETEKLWLELYNRLRDQGQRGLTMTALSGIDIALWDIKGKRYGAPVSELLGGRFREQVRAYATGSFRRDGVDRVQDVAEEVAGYAREGFHGVKIKIGFDVEEDLRAIAAVREAIGPERRLMIDANHGYDVLEAIEVGKRAERFGIDWFEEPVLPEQLDAYRAVRRGQPIPVASGENWHGRYAMLEPLSTRAVDIAQPDVCGVGGFSEMRRVVDMAAMFGVRLVPHVWGTAVCIAASLQCMAALPPNPPRRRPLEPIMEFDRTTNPFRQAVVETPLEHRDGVMRVPDGPGLGIVVDRDALQQYALKEEA</sequence>
<dbReference type="PANTHER" id="PTHR13794">
    <property type="entry name" value="ENOLASE SUPERFAMILY, MANDELATE RACEMASE"/>
    <property type="match status" value="1"/>
</dbReference>
<dbReference type="SUPFAM" id="SSF51604">
    <property type="entry name" value="Enolase C-terminal domain-like"/>
    <property type="match status" value="1"/>
</dbReference>
<feature type="domain" description="Mandelate racemase/muconate lactonizing enzyme C-terminal" evidence="4">
    <location>
        <begin position="145"/>
        <end position="241"/>
    </location>
</feature>
<dbReference type="InterPro" id="IPR046945">
    <property type="entry name" value="RHMD-like"/>
</dbReference>